<evidence type="ECO:0000313" key="3">
    <source>
        <dbReference type="Proteomes" id="UP000028537"/>
    </source>
</evidence>
<feature type="transmembrane region" description="Helical" evidence="1">
    <location>
        <begin position="100"/>
        <end position="120"/>
    </location>
</feature>
<feature type="transmembrane region" description="Helical" evidence="1">
    <location>
        <begin position="77"/>
        <end position="94"/>
    </location>
</feature>
<organism evidence="2 3">
    <name type="scientific">Ureaplasma diversum NCTC 246</name>
    <dbReference type="NCBI Taxonomy" id="1188241"/>
    <lineage>
        <taxon>Bacteria</taxon>
        <taxon>Bacillati</taxon>
        <taxon>Mycoplasmatota</taxon>
        <taxon>Mycoplasmoidales</taxon>
        <taxon>Mycoplasmoidaceae</taxon>
        <taxon>Ureaplasma</taxon>
    </lineage>
</organism>
<reference evidence="2 3" key="1">
    <citation type="submission" date="2014-02" db="EMBL/GenBank/DDBJ databases">
        <title>Genome sequence of Ureaplasma diversum strain 246.</title>
        <authorList>
            <person name="Sirand-Pugnet P."/>
            <person name="Breton M."/>
            <person name="Dordet-Frisoni E."/>
            <person name="Baranowski E."/>
            <person name="Barre A."/>
            <person name="Couture C."/>
            <person name="Dupuy V."/>
            <person name="Gaurivaud P."/>
            <person name="Jacob D."/>
            <person name="Lemaitre C."/>
            <person name="Manso-Silvan L."/>
            <person name="Nikolski M."/>
            <person name="Nouvel L.-X."/>
            <person name="Poumarat F."/>
            <person name="Tardy F."/>
            <person name="Thebault P."/>
            <person name="Theil S."/>
            <person name="Citti C."/>
            <person name="Thiaucourt F."/>
            <person name="Blanchard A."/>
        </authorList>
    </citation>
    <scope>NUCLEOTIDE SEQUENCE [LARGE SCALE GENOMIC DNA]</scope>
    <source>
        <strain evidence="2 3">NCTC 246</strain>
    </source>
</reference>
<dbReference type="RefSeq" id="WP_051749498.1">
    <property type="nucleotide sequence ID" value="NZ_JFDP01000066.1"/>
</dbReference>
<keyword evidence="1" id="KW-1133">Transmembrane helix</keyword>
<sequence>MEKQQKKEIVKTYFSWRKESTSHHIQQLVISAIFLALFLVARILTKNIDFIASHSWQLQMLVFCVGIYAINSFYYKLFFFIIAPLLMLVFGFSAEPFFGYLAPHYSFFSFLFLDLIEQLINKPEHKKINPIINYGLIVVFSVFSYILVWIFYAIQGVLFYQVSWIASFSFNAPISFVSMGINLAIGLVLFPAIYLLKQQYNKKKITY</sequence>
<feature type="transmembrane region" description="Helical" evidence="1">
    <location>
        <begin position="50"/>
        <end position="70"/>
    </location>
</feature>
<keyword evidence="1" id="KW-0812">Transmembrane</keyword>
<proteinExistence type="predicted"/>
<dbReference type="OrthoDB" id="404030at2"/>
<gene>
    <name evidence="2" type="ORF">UDIV_5560</name>
</gene>
<evidence type="ECO:0000256" key="1">
    <source>
        <dbReference type="SAM" id="Phobius"/>
    </source>
</evidence>
<feature type="transmembrane region" description="Helical" evidence="1">
    <location>
        <begin position="25"/>
        <end position="44"/>
    </location>
</feature>
<evidence type="ECO:0000313" key="2">
    <source>
        <dbReference type="EMBL" id="KEZ22669.1"/>
    </source>
</evidence>
<accession>A0A084EXH7</accession>
<protein>
    <submittedName>
        <fullName evidence="2">Uncharacterized protein</fullName>
    </submittedName>
</protein>
<feature type="transmembrane region" description="Helical" evidence="1">
    <location>
        <begin position="174"/>
        <end position="196"/>
    </location>
</feature>
<comment type="caution">
    <text evidence="2">The sequence shown here is derived from an EMBL/GenBank/DDBJ whole genome shotgun (WGS) entry which is preliminary data.</text>
</comment>
<keyword evidence="1" id="KW-0472">Membrane</keyword>
<dbReference type="AlphaFoldDB" id="A0A084EXH7"/>
<dbReference type="EMBL" id="JFDP01000066">
    <property type="protein sequence ID" value="KEZ22669.1"/>
    <property type="molecule type" value="Genomic_DNA"/>
</dbReference>
<feature type="transmembrane region" description="Helical" evidence="1">
    <location>
        <begin position="132"/>
        <end position="154"/>
    </location>
</feature>
<keyword evidence="3" id="KW-1185">Reference proteome</keyword>
<dbReference type="Proteomes" id="UP000028537">
    <property type="component" value="Unassembled WGS sequence"/>
</dbReference>
<name>A0A084EXH7_9BACT</name>